<keyword evidence="11" id="KW-0539">Nucleus</keyword>
<evidence type="ECO:0000256" key="6">
    <source>
        <dbReference type="ARBA" id="ARBA00022695"/>
    </source>
</evidence>
<keyword evidence="6" id="KW-0548">Nucleotidyltransferase</keyword>
<dbReference type="GO" id="GO:0031981">
    <property type="term" value="C:nuclear lumen"/>
    <property type="evidence" value="ECO:0007669"/>
    <property type="project" value="UniProtKB-ARBA"/>
</dbReference>
<dbReference type="InterPro" id="IPR006592">
    <property type="entry name" value="RNA_pol_N"/>
</dbReference>
<dbReference type="EMBL" id="LRGB01005984">
    <property type="protein sequence ID" value="KZS01863.1"/>
    <property type="molecule type" value="Genomic_DNA"/>
</dbReference>
<keyword evidence="8" id="KW-0862">Zinc</keyword>
<feature type="domain" description="RNA polymerase N-terminal" evidence="15">
    <location>
        <begin position="1"/>
        <end position="208"/>
    </location>
</feature>
<evidence type="ECO:0000256" key="12">
    <source>
        <dbReference type="ARBA" id="ARBA00033154"/>
    </source>
</evidence>
<comment type="similarity">
    <text evidence="2">Belongs to the RNA polymerase beta' chain family.</text>
</comment>
<dbReference type="InterPro" id="IPR015700">
    <property type="entry name" value="RPC1"/>
</dbReference>
<keyword evidence="17" id="KW-1185">Reference proteome</keyword>
<comment type="catalytic activity">
    <reaction evidence="13">
        <text>RNA(n) + a ribonucleoside 5'-triphosphate = RNA(n+1) + diphosphate</text>
        <dbReference type="Rhea" id="RHEA:21248"/>
        <dbReference type="Rhea" id="RHEA-COMP:14527"/>
        <dbReference type="Rhea" id="RHEA-COMP:17342"/>
        <dbReference type="ChEBI" id="CHEBI:33019"/>
        <dbReference type="ChEBI" id="CHEBI:61557"/>
        <dbReference type="ChEBI" id="CHEBI:140395"/>
        <dbReference type="EC" id="2.7.7.6"/>
    </reaction>
</comment>
<name>A0A164J1Q0_9CRUS</name>
<evidence type="ECO:0000256" key="9">
    <source>
        <dbReference type="ARBA" id="ARBA00022842"/>
    </source>
</evidence>
<sequence>GIVQRLKGKQGRFRGNLSGKRVDFSGRTVISPDPNLRIDQVGVPELVAKILTFPTRVNEANIELMRKLVRNGADVYPGANYLQEKDSDFKKFLKYRNRDSIARNLKLGDLIERHMMDEDIVLFNRQPSLHKLSIMCHRAKVLPHRTFRFNECVCKPYNADFDGDEMNLHLPQTEEARAEAWILMGNKYNLVSPRNGELLIAAIQVMISQFYS</sequence>
<keyword evidence="10" id="KW-0804">Transcription</keyword>
<evidence type="ECO:0000256" key="4">
    <source>
        <dbReference type="ARBA" id="ARBA00022478"/>
    </source>
</evidence>
<comment type="caution">
    <text evidence="16">The sequence shown here is derived from an EMBL/GenBank/DDBJ whole genome shotgun (WGS) entry which is preliminary data.</text>
</comment>
<keyword evidence="5" id="KW-0808">Transferase</keyword>
<keyword evidence="7" id="KW-0479">Metal-binding</keyword>
<dbReference type="SMART" id="SM00663">
    <property type="entry name" value="RPOLA_N"/>
    <property type="match status" value="1"/>
</dbReference>
<dbReference type="SUPFAM" id="SSF64484">
    <property type="entry name" value="beta and beta-prime subunits of DNA dependent RNA-polymerase"/>
    <property type="match status" value="1"/>
</dbReference>
<dbReference type="Gene3D" id="3.30.1490.180">
    <property type="entry name" value="RNA polymerase ii"/>
    <property type="match status" value="1"/>
</dbReference>
<evidence type="ECO:0000256" key="10">
    <source>
        <dbReference type="ARBA" id="ARBA00023163"/>
    </source>
</evidence>
<gene>
    <name evidence="16" type="ORF">APZ42_001346</name>
</gene>
<dbReference type="PANTHER" id="PTHR48446">
    <property type="entry name" value="DNA-DIRECTED RNA POLYMERASE SUBUNIT BETA' N-TERMINAL SECTION"/>
    <property type="match status" value="1"/>
</dbReference>
<keyword evidence="4 16" id="KW-0240">DNA-directed RNA polymerase</keyword>
<dbReference type="InterPro" id="IPR000722">
    <property type="entry name" value="RNA_pol_asu"/>
</dbReference>
<evidence type="ECO:0000256" key="8">
    <source>
        <dbReference type="ARBA" id="ARBA00022833"/>
    </source>
</evidence>
<dbReference type="Gene3D" id="2.40.40.20">
    <property type="match status" value="1"/>
</dbReference>
<keyword evidence="9" id="KW-0460">Magnesium</keyword>
<dbReference type="EC" id="2.7.7.6" evidence="3"/>
<evidence type="ECO:0000256" key="11">
    <source>
        <dbReference type="ARBA" id="ARBA00023242"/>
    </source>
</evidence>
<evidence type="ECO:0000313" key="16">
    <source>
        <dbReference type="EMBL" id="KZS01863.1"/>
    </source>
</evidence>
<dbReference type="GO" id="GO:0046872">
    <property type="term" value="F:metal ion binding"/>
    <property type="evidence" value="ECO:0007669"/>
    <property type="project" value="UniProtKB-KW"/>
</dbReference>
<dbReference type="Proteomes" id="UP000076858">
    <property type="component" value="Unassembled WGS sequence"/>
</dbReference>
<evidence type="ECO:0000256" key="14">
    <source>
        <dbReference type="ARBA" id="ARBA00080039"/>
    </source>
</evidence>
<organism evidence="16 17">
    <name type="scientific">Daphnia magna</name>
    <dbReference type="NCBI Taxonomy" id="35525"/>
    <lineage>
        <taxon>Eukaryota</taxon>
        <taxon>Metazoa</taxon>
        <taxon>Ecdysozoa</taxon>
        <taxon>Arthropoda</taxon>
        <taxon>Crustacea</taxon>
        <taxon>Branchiopoda</taxon>
        <taxon>Diplostraca</taxon>
        <taxon>Cladocera</taxon>
        <taxon>Anomopoda</taxon>
        <taxon>Daphniidae</taxon>
        <taxon>Daphnia</taxon>
    </lineage>
</organism>
<comment type="subcellular location">
    <subcellularLocation>
        <location evidence="1">Nucleus</location>
    </subcellularLocation>
</comment>
<dbReference type="GO" id="GO:0000428">
    <property type="term" value="C:DNA-directed RNA polymerase complex"/>
    <property type="evidence" value="ECO:0007669"/>
    <property type="project" value="UniProtKB-KW"/>
</dbReference>
<evidence type="ECO:0000259" key="15">
    <source>
        <dbReference type="SMART" id="SM00663"/>
    </source>
</evidence>
<dbReference type="FunFam" id="3.30.1490.180:FF:000002">
    <property type="entry name" value="DNA-directed RNA polymerase subunit"/>
    <property type="match status" value="1"/>
</dbReference>
<dbReference type="PANTHER" id="PTHR48446:SF1">
    <property type="entry name" value="DNA-DIRECTED RNA POLYMERASE SUBUNIT BETA' N-TERMINAL SECTION"/>
    <property type="match status" value="1"/>
</dbReference>
<dbReference type="FunFam" id="2.40.40.20:FF:000019">
    <property type="entry name" value="DNA-directed RNA polymerase II subunit RPB1"/>
    <property type="match status" value="1"/>
</dbReference>
<dbReference type="Pfam" id="PF00623">
    <property type="entry name" value="RNA_pol_Rpb1_2"/>
    <property type="match status" value="1"/>
</dbReference>
<feature type="non-terminal residue" evidence="16">
    <location>
        <position position="212"/>
    </location>
</feature>
<evidence type="ECO:0000256" key="7">
    <source>
        <dbReference type="ARBA" id="ARBA00022723"/>
    </source>
</evidence>
<evidence type="ECO:0000256" key="13">
    <source>
        <dbReference type="ARBA" id="ARBA00048552"/>
    </source>
</evidence>
<evidence type="ECO:0000256" key="3">
    <source>
        <dbReference type="ARBA" id="ARBA00012418"/>
    </source>
</evidence>
<dbReference type="GO" id="GO:0003677">
    <property type="term" value="F:DNA binding"/>
    <property type="evidence" value="ECO:0007669"/>
    <property type="project" value="InterPro"/>
</dbReference>
<evidence type="ECO:0000256" key="2">
    <source>
        <dbReference type="ARBA" id="ARBA00006460"/>
    </source>
</evidence>
<reference evidence="16 17" key="1">
    <citation type="submission" date="2016-03" db="EMBL/GenBank/DDBJ databases">
        <title>EvidentialGene: Evidence-directed Construction of Genes on Genomes.</title>
        <authorList>
            <person name="Gilbert D.G."/>
            <person name="Choi J.-H."/>
            <person name="Mockaitis K."/>
            <person name="Colbourne J."/>
            <person name="Pfrender M."/>
        </authorList>
    </citation>
    <scope>NUCLEOTIDE SEQUENCE [LARGE SCALE GENOMIC DNA]</scope>
    <source>
        <strain evidence="16 17">Xinb3</strain>
        <tissue evidence="16">Complete organism</tissue>
    </source>
</reference>
<dbReference type="GO" id="GO:0003899">
    <property type="term" value="F:DNA-directed RNA polymerase activity"/>
    <property type="evidence" value="ECO:0007669"/>
    <property type="project" value="UniProtKB-EC"/>
</dbReference>
<accession>A0A164J1Q0</accession>
<evidence type="ECO:0000256" key="1">
    <source>
        <dbReference type="ARBA" id="ARBA00004123"/>
    </source>
</evidence>
<dbReference type="AlphaFoldDB" id="A0A164J1Q0"/>
<evidence type="ECO:0000256" key="5">
    <source>
        <dbReference type="ARBA" id="ARBA00022679"/>
    </source>
</evidence>
<evidence type="ECO:0000313" key="17">
    <source>
        <dbReference type="Proteomes" id="UP000076858"/>
    </source>
</evidence>
<dbReference type="GO" id="GO:0006351">
    <property type="term" value="P:DNA-templated transcription"/>
    <property type="evidence" value="ECO:0007669"/>
    <property type="project" value="InterPro"/>
</dbReference>
<dbReference type="FunFam" id="2.40.40.20:FF:000018">
    <property type="entry name" value="DNA-directed RNA polymerase subunit"/>
    <property type="match status" value="1"/>
</dbReference>
<proteinExistence type="inferred from homology"/>
<protein>
    <recommendedName>
        <fullName evidence="3">DNA-directed RNA polymerase</fullName>
        <ecNumber evidence="3">2.7.7.6</ecNumber>
    </recommendedName>
    <alternativeName>
        <fullName evidence="12">DNA-directed RNA polymerase III largest subunit</fullName>
    </alternativeName>
    <alternativeName>
        <fullName evidence="14">RNA polymerase III subunit C160</fullName>
    </alternativeName>
</protein>
<feature type="non-terminal residue" evidence="16">
    <location>
        <position position="1"/>
    </location>
</feature>
<dbReference type="STRING" id="35525.A0A164J1Q0"/>